<dbReference type="InterPro" id="IPR029428">
    <property type="entry name" value="MCRIP"/>
</dbReference>
<accession>A0AAV7IXR2</accession>
<organism evidence="7 8">
    <name type="scientific">Cotesia glomerata</name>
    <name type="common">Lepidopteran parasitic wasp</name>
    <name type="synonym">Apanteles glomeratus</name>
    <dbReference type="NCBI Taxonomy" id="32391"/>
    <lineage>
        <taxon>Eukaryota</taxon>
        <taxon>Metazoa</taxon>
        <taxon>Ecdysozoa</taxon>
        <taxon>Arthropoda</taxon>
        <taxon>Hexapoda</taxon>
        <taxon>Insecta</taxon>
        <taxon>Pterygota</taxon>
        <taxon>Neoptera</taxon>
        <taxon>Endopterygota</taxon>
        <taxon>Hymenoptera</taxon>
        <taxon>Apocrita</taxon>
        <taxon>Ichneumonoidea</taxon>
        <taxon>Braconidae</taxon>
        <taxon>Microgastrinae</taxon>
        <taxon>Cotesia</taxon>
    </lineage>
</organism>
<evidence type="ECO:0000256" key="6">
    <source>
        <dbReference type="SAM" id="MobiDB-lite"/>
    </source>
</evidence>
<evidence type="ECO:0000256" key="2">
    <source>
        <dbReference type="ARBA" id="ARBA00004210"/>
    </source>
</evidence>
<dbReference type="GO" id="GO:0005634">
    <property type="term" value="C:nucleus"/>
    <property type="evidence" value="ECO:0007669"/>
    <property type="project" value="UniProtKB-SubCell"/>
</dbReference>
<keyword evidence="5" id="KW-0539">Nucleus</keyword>
<keyword evidence="8" id="KW-1185">Reference proteome</keyword>
<sequence>MSGKSQGTTINGKRSSVNSIQHQCESSAQHFGLIEYIYESWNSVSKELDSCHNQSHGDAQSYRNGASVSYYQEREPNPQLKDFQPFNLEAWWGQRVVQSITRNTNS</sequence>
<dbReference type="Pfam" id="PF14799">
    <property type="entry name" value="FAM195"/>
    <property type="match status" value="1"/>
</dbReference>
<comment type="subcellular location">
    <subcellularLocation>
        <location evidence="2">Cytoplasm</location>
        <location evidence="2">Stress granule</location>
    </subcellularLocation>
    <subcellularLocation>
        <location evidence="1">Nucleus</location>
    </subcellularLocation>
</comment>
<evidence type="ECO:0000256" key="5">
    <source>
        <dbReference type="ARBA" id="ARBA00023242"/>
    </source>
</evidence>
<comment type="caution">
    <text evidence="7">The sequence shown here is derived from an EMBL/GenBank/DDBJ whole genome shotgun (WGS) entry which is preliminary data.</text>
</comment>
<dbReference type="EMBL" id="JAHXZJ010000374">
    <property type="protein sequence ID" value="KAH0561091.1"/>
    <property type="molecule type" value="Genomic_DNA"/>
</dbReference>
<dbReference type="AlphaFoldDB" id="A0AAV7IXR2"/>
<dbReference type="Proteomes" id="UP000826195">
    <property type="component" value="Unassembled WGS sequence"/>
</dbReference>
<reference evidence="7 8" key="1">
    <citation type="journal article" date="2021" name="J. Hered.">
        <title>A chromosome-level genome assembly of the parasitoid wasp, Cotesia glomerata (Hymenoptera: Braconidae).</title>
        <authorList>
            <person name="Pinto B.J."/>
            <person name="Weis J.J."/>
            <person name="Gamble T."/>
            <person name="Ode P.J."/>
            <person name="Paul R."/>
            <person name="Zaspel J.M."/>
        </authorList>
    </citation>
    <scope>NUCLEOTIDE SEQUENCE [LARGE SCALE GENOMIC DNA]</scope>
    <source>
        <strain evidence="7">CgM1</strain>
    </source>
</reference>
<evidence type="ECO:0000256" key="4">
    <source>
        <dbReference type="ARBA" id="ARBA00022490"/>
    </source>
</evidence>
<comment type="similarity">
    <text evidence="3">Belongs to the MCRIP family.</text>
</comment>
<keyword evidence="4" id="KW-0963">Cytoplasm</keyword>
<dbReference type="GO" id="GO:0010494">
    <property type="term" value="C:cytoplasmic stress granule"/>
    <property type="evidence" value="ECO:0007669"/>
    <property type="project" value="UniProtKB-SubCell"/>
</dbReference>
<protein>
    <submittedName>
        <fullName evidence="7">Uncharacterized protein</fullName>
    </submittedName>
</protein>
<name>A0AAV7IXR2_COTGL</name>
<evidence type="ECO:0000256" key="1">
    <source>
        <dbReference type="ARBA" id="ARBA00004123"/>
    </source>
</evidence>
<evidence type="ECO:0000313" key="7">
    <source>
        <dbReference type="EMBL" id="KAH0561091.1"/>
    </source>
</evidence>
<proteinExistence type="inferred from homology"/>
<evidence type="ECO:0000313" key="8">
    <source>
        <dbReference type="Proteomes" id="UP000826195"/>
    </source>
</evidence>
<evidence type="ECO:0000256" key="3">
    <source>
        <dbReference type="ARBA" id="ARBA00010821"/>
    </source>
</evidence>
<gene>
    <name evidence="7" type="ORF">KQX54_012807</name>
</gene>
<feature type="region of interest" description="Disordered" evidence="6">
    <location>
        <begin position="1"/>
        <end position="21"/>
    </location>
</feature>